<keyword evidence="2" id="KW-1003">Cell membrane</keyword>
<dbReference type="Gene3D" id="2.60.40.2160">
    <property type="entry name" value="Interleukin-17 receptor A/B, fibronectin-III-like domain 1"/>
    <property type="match status" value="1"/>
</dbReference>
<protein>
    <submittedName>
        <fullName evidence="4">Uncharacterized protein</fullName>
    </submittedName>
</protein>
<dbReference type="InterPro" id="IPR038683">
    <property type="entry name" value="IL17RA/B_FnIII-like_1_sf"/>
</dbReference>
<organism evidence="4 5">
    <name type="scientific">Apteryx owenii</name>
    <name type="common">Little spotted kiwi</name>
    <dbReference type="NCBI Taxonomy" id="8824"/>
    <lineage>
        <taxon>Eukaryota</taxon>
        <taxon>Metazoa</taxon>
        <taxon>Chordata</taxon>
        <taxon>Craniata</taxon>
        <taxon>Vertebrata</taxon>
        <taxon>Euteleostomi</taxon>
        <taxon>Archelosauria</taxon>
        <taxon>Archosauria</taxon>
        <taxon>Dinosauria</taxon>
        <taxon>Saurischia</taxon>
        <taxon>Theropoda</taxon>
        <taxon>Coelurosauria</taxon>
        <taxon>Aves</taxon>
        <taxon>Palaeognathae</taxon>
        <taxon>Apterygiformes</taxon>
        <taxon>Apterygidae</taxon>
        <taxon>Apteryx</taxon>
    </lineage>
</organism>
<keyword evidence="2" id="KW-0472">Membrane</keyword>
<evidence type="ECO:0000256" key="1">
    <source>
        <dbReference type="ARBA" id="ARBA00004251"/>
    </source>
</evidence>
<keyword evidence="3" id="KW-0732">Signal</keyword>
<feature type="signal peptide" evidence="3">
    <location>
        <begin position="1"/>
        <end position="18"/>
    </location>
</feature>
<comment type="subcellular location">
    <subcellularLocation>
        <location evidence="1">Cell membrane</location>
        <topology evidence="1">Single-pass type I membrane protein</topology>
    </subcellularLocation>
</comment>
<feature type="chain" id="PRO_5034877535" evidence="3">
    <location>
        <begin position="19"/>
        <end position="132"/>
    </location>
</feature>
<name>A0A8B9PNE6_APTOW</name>
<dbReference type="GO" id="GO:0005886">
    <property type="term" value="C:plasma membrane"/>
    <property type="evidence" value="ECO:0007669"/>
    <property type="project" value="UniProtKB-SubCell"/>
</dbReference>
<proteinExistence type="predicted"/>
<keyword evidence="5" id="KW-1185">Reference proteome</keyword>
<reference evidence="4" key="2">
    <citation type="submission" date="2025-09" db="UniProtKB">
        <authorList>
            <consortium name="Ensembl"/>
        </authorList>
    </citation>
    <scope>IDENTIFICATION</scope>
</reference>
<dbReference type="AlphaFoldDB" id="A0A8B9PNE6"/>
<dbReference type="Ensembl" id="ENSAOWT00000017180.1">
    <property type="protein sequence ID" value="ENSAOWP00000015146.1"/>
    <property type="gene ID" value="ENSAOWG00000010315.1"/>
</dbReference>
<sequence>MNLNCFLLMISKYHLLASIKELTGTKICVTSKGIIEHFQCIWCNYTGKFQNQTVFGTRRLHYIGLPVEPEMKYFIHAYSLPPANINEDSLTKSILLTTPVCKDNVTKYNKSCIEMLKCNIYILGVIFIKIEI</sequence>
<evidence type="ECO:0000256" key="3">
    <source>
        <dbReference type="SAM" id="SignalP"/>
    </source>
</evidence>
<evidence type="ECO:0000256" key="2">
    <source>
        <dbReference type="ARBA" id="ARBA00022475"/>
    </source>
</evidence>
<dbReference type="Proteomes" id="UP000694424">
    <property type="component" value="Unplaced"/>
</dbReference>
<reference evidence="4" key="1">
    <citation type="submission" date="2025-08" db="UniProtKB">
        <authorList>
            <consortium name="Ensembl"/>
        </authorList>
    </citation>
    <scope>IDENTIFICATION</scope>
</reference>
<evidence type="ECO:0000313" key="5">
    <source>
        <dbReference type="Proteomes" id="UP000694424"/>
    </source>
</evidence>
<accession>A0A8B9PNE6</accession>
<evidence type="ECO:0000313" key="4">
    <source>
        <dbReference type="Ensembl" id="ENSAOWP00000015146.1"/>
    </source>
</evidence>